<proteinExistence type="predicted"/>
<organism evidence="1 2">
    <name type="scientific">Penicillium cosmopolitanum</name>
    <dbReference type="NCBI Taxonomy" id="1131564"/>
    <lineage>
        <taxon>Eukaryota</taxon>
        <taxon>Fungi</taxon>
        <taxon>Dikarya</taxon>
        <taxon>Ascomycota</taxon>
        <taxon>Pezizomycotina</taxon>
        <taxon>Eurotiomycetes</taxon>
        <taxon>Eurotiomycetidae</taxon>
        <taxon>Eurotiales</taxon>
        <taxon>Aspergillaceae</taxon>
        <taxon>Penicillium</taxon>
    </lineage>
</organism>
<dbReference type="InterPro" id="IPR036865">
    <property type="entry name" value="CRAL-TRIO_dom_sf"/>
</dbReference>
<dbReference type="SUPFAM" id="SSF52087">
    <property type="entry name" value="CRAL/TRIO domain"/>
    <property type="match status" value="1"/>
</dbReference>
<reference evidence="1" key="1">
    <citation type="submission" date="2022-12" db="EMBL/GenBank/DDBJ databases">
        <authorList>
            <person name="Petersen C."/>
        </authorList>
    </citation>
    <scope>NUCLEOTIDE SEQUENCE</scope>
    <source>
        <strain evidence="1">IBT 29677</strain>
    </source>
</reference>
<dbReference type="OrthoDB" id="30289at2759"/>
<dbReference type="InterPro" id="IPR051026">
    <property type="entry name" value="PI/PC_transfer"/>
</dbReference>
<protein>
    <submittedName>
        <fullName evidence="1">Uncharacterized protein</fullName>
    </submittedName>
</protein>
<dbReference type="GeneID" id="81364087"/>
<dbReference type="PANTHER" id="PTHR45657:SF3">
    <property type="entry name" value="TRANSPORTER, PUTATIVE (AFU_ORTHOLOGUE AFUA_5G09260)-RELATED"/>
    <property type="match status" value="1"/>
</dbReference>
<accession>A0A9W9WAL7</accession>
<dbReference type="AlphaFoldDB" id="A0A9W9WAL7"/>
<dbReference type="EMBL" id="JAPZBU010000003">
    <property type="protein sequence ID" value="KAJ5413833.1"/>
    <property type="molecule type" value="Genomic_DNA"/>
</dbReference>
<feature type="non-terminal residue" evidence="1">
    <location>
        <position position="205"/>
    </location>
</feature>
<dbReference type="PANTHER" id="PTHR45657">
    <property type="entry name" value="CRAL-TRIO DOMAIN-CONTAINING PROTEIN YKL091C-RELATED"/>
    <property type="match status" value="1"/>
</dbReference>
<keyword evidence="2" id="KW-1185">Reference proteome</keyword>
<comment type="caution">
    <text evidence="1">The sequence shown here is derived from an EMBL/GenBank/DDBJ whole genome shotgun (WGS) entry which is preliminary data.</text>
</comment>
<evidence type="ECO:0000313" key="1">
    <source>
        <dbReference type="EMBL" id="KAJ5413833.1"/>
    </source>
</evidence>
<dbReference type="Gene3D" id="3.40.525.10">
    <property type="entry name" value="CRAL-TRIO lipid binding domain"/>
    <property type="match status" value="1"/>
</dbReference>
<gene>
    <name evidence="1" type="ORF">N7509_000460</name>
</gene>
<reference evidence="1" key="2">
    <citation type="journal article" date="2023" name="IMA Fungus">
        <title>Comparative genomic study of the Penicillium genus elucidates a diverse pangenome and 15 lateral gene transfer events.</title>
        <authorList>
            <person name="Petersen C."/>
            <person name="Sorensen T."/>
            <person name="Nielsen M.R."/>
            <person name="Sondergaard T.E."/>
            <person name="Sorensen J.L."/>
            <person name="Fitzpatrick D.A."/>
            <person name="Frisvad J.C."/>
            <person name="Nielsen K.L."/>
        </authorList>
    </citation>
    <scope>NUCLEOTIDE SEQUENCE</scope>
    <source>
        <strain evidence="1">IBT 29677</strain>
    </source>
</reference>
<dbReference type="RefSeq" id="XP_056493689.1">
    <property type="nucleotide sequence ID" value="XM_056625107.1"/>
</dbReference>
<evidence type="ECO:0000313" key="2">
    <source>
        <dbReference type="Proteomes" id="UP001147747"/>
    </source>
</evidence>
<dbReference type="Proteomes" id="UP001147747">
    <property type="component" value="Unassembled WGS sequence"/>
</dbReference>
<sequence>IVPLCNFDTIQTWRKQYNIQSFYDDIVVDYYEESRKMYPQWIGRRDKNGCAIYIFPMRHLTIKRLDAHFKKISVSTHIVDVSGVSIRQFLGIRKYLQEASATATAHYPETLGRVFVRPPTTEIYVNGLTSSLDQNSDAESTLNSLINPLDLPKAYDDGPARELMVKMPWDQDTVEGQVFPKGPIIFGKGCIRLLGTIDGKPRCDN</sequence>
<name>A0A9W9WAL7_9EURO</name>